<dbReference type="EMBL" id="CM016556">
    <property type="protein sequence ID" value="TKW18896.1"/>
    <property type="molecule type" value="Genomic_DNA"/>
</dbReference>
<gene>
    <name evidence="1" type="ORF">SEVIR_5G462200v2</name>
</gene>
<dbReference type="AlphaFoldDB" id="A0A4V6D7L8"/>
<organism evidence="1 2">
    <name type="scientific">Setaria viridis</name>
    <name type="common">Green bristlegrass</name>
    <name type="synonym">Setaria italica subsp. viridis</name>
    <dbReference type="NCBI Taxonomy" id="4556"/>
    <lineage>
        <taxon>Eukaryota</taxon>
        <taxon>Viridiplantae</taxon>
        <taxon>Streptophyta</taxon>
        <taxon>Embryophyta</taxon>
        <taxon>Tracheophyta</taxon>
        <taxon>Spermatophyta</taxon>
        <taxon>Magnoliopsida</taxon>
        <taxon>Liliopsida</taxon>
        <taxon>Poales</taxon>
        <taxon>Poaceae</taxon>
        <taxon>PACMAD clade</taxon>
        <taxon>Panicoideae</taxon>
        <taxon>Panicodae</taxon>
        <taxon>Paniceae</taxon>
        <taxon>Cenchrinae</taxon>
        <taxon>Setaria</taxon>
    </lineage>
</organism>
<dbReference type="Gramene" id="TKW18896">
    <property type="protein sequence ID" value="TKW18896"/>
    <property type="gene ID" value="SEVIR_5G462200v2"/>
</dbReference>
<dbReference type="Proteomes" id="UP000298652">
    <property type="component" value="Chromosome 5"/>
</dbReference>
<proteinExistence type="predicted"/>
<evidence type="ECO:0000313" key="1">
    <source>
        <dbReference type="EMBL" id="TKW18896.1"/>
    </source>
</evidence>
<name>A0A4V6D7L8_SETVI</name>
<sequence length="133" mass="15558">MTLVELPADPPHGLLGFLKTSAADCFGCNSTAFPKWKNKTERQDLRSSRGRIRVPRRYHFETCTDIETRYRIWCSRNQNTRLQAHSFTGVDVWWHDQVGNTDLFRARRRTVNFHPIPRGGTVSRRRSQSLSIR</sequence>
<keyword evidence="2" id="KW-1185">Reference proteome</keyword>
<protein>
    <submittedName>
        <fullName evidence="1">Uncharacterized protein</fullName>
    </submittedName>
</protein>
<evidence type="ECO:0000313" key="2">
    <source>
        <dbReference type="Proteomes" id="UP000298652"/>
    </source>
</evidence>
<reference evidence="1" key="1">
    <citation type="submission" date="2019-03" db="EMBL/GenBank/DDBJ databases">
        <title>WGS assembly of Setaria viridis.</title>
        <authorList>
            <person name="Huang P."/>
            <person name="Jenkins J."/>
            <person name="Grimwood J."/>
            <person name="Barry K."/>
            <person name="Healey A."/>
            <person name="Mamidi S."/>
            <person name="Sreedasyam A."/>
            <person name="Shu S."/>
            <person name="Feldman M."/>
            <person name="Wu J."/>
            <person name="Yu Y."/>
            <person name="Chen C."/>
            <person name="Johnson J."/>
            <person name="Rokhsar D."/>
            <person name="Baxter I."/>
            <person name="Schmutz J."/>
            <person name="Brutnell T."/>
            <person name="Kellogg E."/>
        </authorList>
    </citation>
    <scope>NUCLEOTIDE SEQUENCE [LARGE SCALE GENOMIC DNA]</scope>
</reference>
<accession>A0A4V6D7L8</accession>